<dbReference type="EMBL" id="CADEHS020000002">
    <property type="protein sequence ID" value="CAG9938460.1"/>
    <property type="molecule type" value="Genomic_DNA"/>
</dbReference>
<accession>A0ACA9TBY7</accession>
<reference evidence="1" key="1">
    <citation type="submission" date="2020-04" db="EMBL/GenBank/DDBJ databases">
        <authorList>
            <person name="Broberg M."/>
        </authorList>
    </citation>
    <scope>NUCLEOTIDE SEQUENCE</scope>
</reference>
<keyword evidence="2" id="KW-1185">Reference proteome</keyword>
<dbReference type="Proteomes" id="UP000836387">
    <property type="component" value="Unassembled WGS sequence"/>
</dbReference>
<name>A0ACA9TBY7_BIOOC</name>
<proteinExistence type="predicted"/>
<reference evidence="1" key="2">
    <citation type="submission" date="2021-10" db="EMBL/GenBank/DDBJ databases">
        <authorList>
            <person name="Piombo E."/>
        </authorList>
    </citation>
    <scope>NUCLEOTIDE SEQUENCE</scope>
</reference>
<evidence type="ECO:0000313" key="2">
    <source>
        <dbReference type="Proteomes" id="UP000836387"/>
    </source>
</evidence>
<organism evidence="1 2">
    <name type="scientific">Clonostachys rosea f. rosea IK726</name>
    <dbReference type="NCBI Taxonomy" id="1349383"/>
    <lineage>
        <taxon>Eukaryota</taxon>
        <taxon>Fungi</taxon>
        <taxon>Dikarya</taxon>
        <taxon>Ascomycota</taxon>
        <taxon>Pezizomycotina</taxon>
        <taxon>Sordariomycetes</taxon>
        <taxon>Hypocreomycetidae</taxon>
        <taxon>Hypocreales</taxon>
        <taxon>Bionectriaceae</taxon>
        <taxon>Clonostachys</taxon>
    </lineage>
</organism>
<sequence length="829" mass="91410">MMESALLGGMSNVSSYNEAVANMRQREYPMLQDATYLDHAGATLYSKSLMDEFAAEMTSTLFGNPHSASVPSQSSTSRIENIRLRLLSFFHADPCDFDLIFVANATAGVRLVTEGFRTQPRGFHYAYHQACHTSLVGIRGEATKSTCLDDAAFDSWTRDNTHLAAFSNPESPTLVAYTAQSHMDGRRYPLSWSKSIRDVGRVSSNSRVFTLLDAASFVATSPLDLSKPDTAPDFTVLSLYKIFGFPDLGALIVRREAESIFDFRKYFGGGTVDLVLCGKEEWQVPKSESLHDRLEDGTLPFHNILALDIAITVHQRLFGSMMQVKEHTENLSLSLRSGLRDMLHGNGNPVCIIYPSQQSDTLASTPGMGPVVSFNIKNSAGAWVSLVEFEKLAAVRKFHLRTGAMCSPGGISSALNLEPWEMKRNFSNGLRCGSENDIMGGKPTGVIRVSLGAMSTMSDVEKFLAFVQEFFVDVNAHGPGMLTREVDSLGKQPSLSVKTITVYPIKSCGGFVVPAHMPWEIRSEGLAWDREWCLVHAGTGQALSQKRYPKMALLRPVLDFETGFLRVDYKGTPRKQVSVPLSNNPALFDKADRQMTSRVCGDKISAHRYISTEINGFFSEVLNVPCVLSRFPPGGQGSSSRSSKARMQSHQLQKHSCRLPGAFPDIPSPPESDSEQPEDSKILLSNESPILMIHESSVEALNRDITHQGAPRVDAAVFRANIVVHSSNSKESHPPFSEDTWRSLHIGQHNFKLLGACQRCQMVCVDQSTGEKRQEPFTTLSKTRRFGGKVYFGSHMALNPKGRTEANETQHPVIHVGDTVWVDLPSSPS</sequence>
<gene>
    <name evidence="1" type="ORF">CRV2_00006885</name>
</gene>
<evidence type="ECO:0000313" key="1">
    <source>
        <dbReference type="EMBL" id="CAG9938460.1"/>
    </source>
</evidence>
<comment type="caution">
    <text evidence="1">The sequence shown here is derived from an EMBL/GenBank/DDBJ whole genome shotgun (WGS) entry which is preliminary data.</text>
</comment>
<protein>
    <submittedName>
        <fullName evidence="1">Uncharacterized protein</fullName>
    </submittedName>
</protein>